<organism evidence="1">
    <name type="scientific">Amphimedon queenslandica</name>
    <name type="common">Sponge</name>
    <dbReference type="NCBI Taxonomy" id="400682"/>
    <lineage>
        <taxon>Eukaryota</taxon>
        <taxon>Metazoa</taxon>
        <taxon>Porifera</taxon>
        <taxon>Demospongiae</taxon>
        <taxon>Heteroscleromorpha</taxon>
        <taxon>Haplosclerida</taxon>
        <taxon>Niphatidae</taxon>
        <taxon>Amphimedon</taxon>
    </lineage>
</organism>
<evidence type="ECO:0000313" key="1">
    <source>
        <dbReference type="EnsemblMetazoa" id="Aqu2.1.26204_001"/>
    </source>
</evidence>
<reference evidence="1" key="1">
    <citation type="submission" date="2017-05" db="UniProtKB">
        <authorList>
            <consortium name="EnsemblMetazoa"/>
        </authorList>
    </citation>
    <scope>IDENTIFICATION</scope>
</reference>
<name>A0A1X7UE23_AMPQE</name>
<proteinExistence type="predicted"/>
<protein>
    <submittedName>
        <fullName evidence="1">Uncharacterized protein</fullName>
    </submittedName>
</protein>
<dbReference type="AlphaFoldDB" id="A0A1X7UE23"/>
<dbReference type="EnsemblMetazoa" id="Aqu2.1.26204_001">
    <property type="protein sequence ID" value="Aqu2.1.26204_001"/>
    <property type="gene ID" value="Aqu2.1.26204"/>
</dbReference>
<sequence length="26" mass="3177">MLLWSRAKQDSSHYLLDSPIKHCHFY</sequence>
<accession>A0A1X7UE23</accession>
<dbReference type="InParanoid" id="A0A1X7UE23"/>